<dbReference type="InterPro" id="IPR018062">
    <property type="entry name" value="HTH_AraC-typ_CS"/>
</dbReference>
<dbReference type="AlphaFoldDB" id="A0A512RDN1"/>
<evidence type="ECO:0000256" key="2">
    <source>
        <dbReference type="ARBA" id="ARBA00023125"/>
    </source>
</evidence>
<keyword evidence="1" id="KW-0805">Transcription regulation</keyword>
<keyword evidence="3" id="KW-0804">Transcription</keyword>
<reference evidence="5 6" key="1">
    <citation type="submission" date="2019-07" db="EMBL/GenBank/DDBJ databases">
        <title>Whole genome shotgun sequence of Chitinophaga cymbidii NBRC 109752.</title>
        <authorList>
            <person name="Hosoyama A."/>
            <person name="Uohara A."/>
            <person name="Ohji S."/>
            <person name="Ichikawa N."/>
        </authorList>
    </citation>
    <scope>NUCLEOTIDE SEQUENCE [LARGE SCALE GENOMIC DNA]</scope>
    <source>
        <strain evidence="5 6">NBRC 109752</strain>
    </source>
</reference>
<dbReference type="PROSITE" id="PS00041">
    <property type="entry name" value="HTH_ARAC_FAMILY_1"/>
    <property type="match status" value="1"/>
</dbReference>
<dbReference type="SMART" id="SM00342">
    <property type="entry name" value="HTH_ARAC"/>
    <property type="match status" value="1"/>
</dbReference>
<dbReference type="Gene3D" id="1.10.10.60">
    <property type="entry name" value="Homeodomain-like"/>
    <property type="match status" value="2"/>
</dbReference>
<dbReference type="PROSITE" id="PS01124">
    <property type="entry name" value="HTH_ARAC_FAMILY_2"/>
    <property type="match status" value="1"/>
</dbReference>
<gene>
    <name evidence="5" type="ORF">CCY01nite_00590</name>
</gene>
<dbReference type="SUPFAM" id="SSF46689">
    <property type="entry name" value="Homeodomain-like"/>
    <property type="match status" value="2"/>
</dbReference>
<dbReference type="GO" id="GO:0043565">
    <property type="term" value="F:sequence-specific DNA binding"/>
    <property type="evidence" value="ECO:0007669"/>
    <property type="project" value="InterPro"/>
</dbReference>
<keyword evidence="2" id="KW-0238">DNA-binding</keyword>
<evidence type="ECO:0000256" key="1">
    <source>
        <dbReference type="ARBA" id="ARBA00023015"/>
    </source>
</evidence>
<dbReference type="Pfam" id="PF12833">
    <property type="entry name" value="HTH_18"/>
    <property type="match status" value="1"/>
</dbReference>
<dbReference type="InterPro" id="IPR053142">
    <property type="entry name" value="PchR_regulatory_protein"/>
</dbReference>
<dbReference type="InterPro" id="IPR009057">
    <property type="entry name" value="Homeodomain-like_sf"/>
</dbReference>
<sequence>MYELSSPDGIRFGYYNVQSSEGGEVVINNIHPFMQLSYAVSGSKSYTIDEGRKEFATFQQQQYNYLFFREDQIRLSWEPNKHLEIFELGLSPELFAKWLPQDHPFYPLFAESVEKNVSSPMSKQNLPLAPKFSNILYDILHCPLENRYKQLYIKAKAVELLSYQLEQYEQYAGEKMNNPARQLRKEEVERMYHARDIIVNNLNSPCSLIDLASQVGTNENYLKSHFKAVFGNTVFGYLSEIKMSQAKEMLLEGKSVSEVSILTGYKHIPHFSRAFKKHFGFSPNVLTRNKGRGD</sequence>
<dbReference type="GO" id="GO:0003700">
    <property type="term" value="F:DNA-binding transcription factor activity"/>
    <property type="evidence" value="ECO:0007669"/>
    <property type="project" value="InterPro"/>
</dbReference>
<evidence type="ECO:0000256" key="3">
    <source>
        <dbReference type="ARBA" id="ARBA00023163"/>
    </source>
</evidence>
<comment type="caution">
    <text evidence="5">The sequence shown here is derived from an EMBL/GenBank/DDBJ whole genome shotgun (WGS) entry which is preliminary data.</text>
</comment>
<organism evidence="5 6">
    <name type="scientific">Chitinophaga cymbidii</name>
    <dbReference type="NCBI Taxonomy" id="1096750"/>
    <lineage>
        <taxon>Bacteria</taxon>
        <taxon>Pseudomonadati</taxon>
        <taxon>Bacteroidota</taxon>
        <taxon>Chitinophagia</taxon>
        <taxon>Chitinophagales</taxon>
        <taxon>Chitinophagaceae</taxon>
        <taxon>Chitinophaga</taxon>
    </lineage>
</organism>
<evidence type="ECO:0000259" key="4">
    <source>
        <dbReference type="PROSITE" id="PS01124"/>
    </source>
</evidence>
<dbReference type="EMBL" id="BKAU01000001">
    <property type="protein sequence ID" value="GEP93799.1"/>
    <property type="molecule type" value="Genomic_DNA"/>
</dbReference>
<evidence type="ECO:0000313" key="6">
    <source>
        <dbReference type="Proteomes" id="UP000321436"/>
    </source>
</evidence>
<dbReference type="Proteomes" id="UP000321436">
    <property type="component" value="Unassembled WGS sequence"/>
</dbReference>
<dbReference type="PANTHER" id="PTHR47893">
    <property type="entry name" value="REGULATORY PROTEIN PCHR"/>
    <property type="match status" value="1"/>
</dbReference>
<feature type="domain" description="HTH araC/xylS-type" evidence="4">
    <location>
        <begin position="192"/>
        <end position="289"/>
    </location>
</feature>
<protein>
    <recommendedName>
        <fullName evidence="4">HTH araC/xylS-type domain-containing protein</fullName>
    </recommendedName>
</protein>
<evidence type="ECO:0000313" key="5">
    <source>
        <dbReference type="EMBL" id="GEP93799.1"/>
    </source>
</evidence>
<keyword evidence="6" id="KW-1185">Reference proteome</keyword>
<dbReference type="InterPro" id="IPR018060">
    <property type="entry name" value="HTH_AraC"/>
</dbReference>
<proteinExistence type="predicted"/>
<name>A0A512RDN1_9BACT</name>
<dbReference type="PANTHER" id="PTHR47893:SF1">
    <property type="entry name" value="REGULATORY PROTEIN PCHR"/>
    <property type="match status" value="1"/>
</dbReference>
<accession>A0A512RDN1</accession>